<dbReference type="InterPro" id="IPR017247">
    <property type="entry name" value="UBXN8"/>
</dbReference>
<protein>
    <submittedName>
        <fullName evidence="5">UBX domain-containing protein 8 isoform X1</fullName>
    </submittedName>
</protein>
<evidence type="ECO:0000313" key="5">
    <source>
        <dbReference type="RefSeq" id="XP_002939305.1"/>
    </source>
</evidence>
<dbReference type="PANTHER" id="PTHR23322:SF93">
    <property type="entry name" value="UBX DOMAIN-CONTAINING PROTEIN 8"/>
    <property type="match status" value="1"/>
</dbReference>
<keyword evidence="4" id="KW-1185">Reference proteome</keyword>
<organism evidence="4 5">
    <name type="scientific">Xenopus tropicalis</name>
    <name type="common">Western clawed frog</name>
    <name type="synonym">Silurana tropicalis</name>
    <dbReference type="NCBI Taxonomy" id="8364"/>
    <lineage>
        <taxon>Eukaryota</taxon>
        <taxon>Metazoa</taxon>
        <taxon>Chordata</taxon>
        <taxon>Craniata</taxon>
        <taxon>Vertebrata</taxon>
        <taxon>Euteleostomi</taxon>
        <taxon>Amphibia</taxon>
        <taxon>Batrachia</taxon>
        <taxon>Anura</taxon>
        <taxon>Pipoidea</taxon>
        <taxon>Pipidae</taxon>
        <taxon>Xenopodinae</taxon>
        <taxon>Xenopus</taxon>
        <taxon>Silurana</taxon>
    </lineage>
</organism>
<dbReference type="Pfam" id="PF00789">
    <property type="entry name" value="UBX"/>
    <property type="match status" value="1"/>
</dbReference>
<sequence>MQCVVMAGNRALLVCCAALAFIIALEIRGIPVGLNKVVLWAGRFILFLALVTIIISFVTPWISWITWKNICTVPQEEKERQQKLLREKQQEQLSKRVNLHAENVLKPREELKLQKKKEKYGKTQRWTLSQGYRLGEAEEGVNKCSDSAHGTESANNEALRKRKLPEQVTKPLPKDEQPKPRKVIALPEEPSEVGDGVITIVLRCPSGRVFKRRFYTSCTSEVLLDWMKKLGYHPVIYTIYSTFPRCQLELKNGSSLEDIGILKDMVLNVEKKDS</sequence>
<evidence type="ECO:0000256" key="1">
    <source>
        <dbReference type="SAM" id="MobiDB-lite"/>
    </source>
</evidence>
<dbReference type="InterPro" id="IPR029071">
    <property type="entry name" value="Ubiquitin-like_domsf"/>
</dbReference>
<evidence type="ECO:0000313" key="4">
    <source>
        <dbReference type="Proteomes" id="UP000008143"/>
    </source>
</evidence>
<dbReference type="PIRSF" id="PIRSF037632">
    <property type="entry name" value="UBX_Rep6"/>
    <property type="match status" value="1"/>
</dbReference>
<proteinExistence type="predicted"/>
<dbReference type="InterPro" id="IPR001012">
    <property type="entry name" value="UBX_dom"/>
</dbReference>
<feature type="compositionally biased region" description="Polar residues" evidence="1">
    <location>
        <begin position="144"/>
        <end position="156"/>
    </location>
</feature>
<gene>
    <name evidence="5 6" type="primary">ubxn8</name>
</gene>
<feature type="transmembrane region" description="Helical" evidence="2">
    <location>
        <begin position="39"/>
        <end position="58"/>
    </location>
</feature>
<dbReference type="InterPro" id="IPR050730">
    <property type="entry name" value="UBX_domain-protein"/>
</dbReference>
<keyword evidence="2" id="KW-1133">Transmembrane helix</keyword>
<evidence type="ECO:0000259" key="3">
    <source>
        <dbReference type="PROSITE" id="PS50033"/>
    </source>
</evidence>
<evidence type="ECO:0000256" key="2">
    <source>
        <dbReference type="SAM" id="Phobius"/>
    </source>
</evidence>
<dbReference type="RefSeq" id="XP_002939305.1">
    <property type="nucleotide sequence ID" value="XM_002939259.5"/>
</dbReference>
<dbReference type="PANTHER" id="PTHR23322">
    <property type="entry name" value="FAS-ASSOCIATED PROTEIN"/>
    <property type="match status" value="1"/>
</dbReference>
<dbReference type="OrthoDB" id="1920064at2759"/>
<dbReference type="KEGG" id="xtr:100124948"/>
<dbReference type="SUPFAM" id="SSF54236">
    <property type="entry name" value="Ubiquitin-like"/>
    <property type="match status" value="1"/>
</dbReference>
<dbReference type="GeneID" id="100124948"/>
<keyword evidence="2" id="KW-0472">Membrane</keyword>
<reference evidence="5" key="1">
    <citation type="submission" date="2025-08" db="UniProtKB">
        <authorList>
            <consortium name="RefSeq"/>
        </authorList>
    </citation>
    <scope>IDENTIFICATION</scope>
    <source>
        <strain evidence="5">Nigerian</strain>
        <tissue evidence="5">Liver and blood</tissue>
    </source>
</reference>
<dbReference type="AGR" id="Xenbase:XB-GENE-946444"/>
<dbReference type="Proteomes" id="UP000008143">
    <property type="component" value="Chromosome 1"/>
</dbReference>
<name>A0A8J0QVX2_XENTR</name>
<dbReference type="OMA" id="MMKTGYH"/>
<feature type="domain" description="UBX" evidence="3">
    <location>
        <begin position="193"/>
        <end position="269"/>
    </location>
</feature>
<dbReference type="CTD" id="7993"/>
<dbReference type="Gene3D" id="3.10.20.90">
    <property type="entry name" value="Phosphatidylinositol 3-kinase Catalytic Subunit, Chain A, domain 1"/>
    <property type="match status" value="1"/>
</dbReference>
<dbReference type="PROSITE" id="PS50033">
    <property type="entry name" value="UBX"/>
    <property type="match status" value="1"/>
</dbReference>
<evidence type="ECO:0000313" key="6">
    <source>
        <dbReference type="Xenbase" id="XB-GENE-946444"/>
    </source>
</evidence>
<dbReference type="CDD" id="cd01774">
    <property type="entry name" value="UBX_UBXN8"/>
    <property type="match status" value="1"/>
</dbReference>
<dbReference type="GO" id="GO:0036503">
    <property type="term" value="P:ERAD pathway"/>
    <property type="evidence" value="ECO:0007669"/>
    <property type="project" value="InterPro"/>
</dbReference>
<accession>A0A8J0QVX2</accession>
<feature type="region of interest" description="Disordered" evidence="1">
    <location>
        <begin position="143"/>
        <end position="179"/>
    </location>
</feature>
<dbReference type="AlphaFoldDB" id="A0A8J0QVX2"/>
<dbReference type="Xenbase" id="XB-GENE-946444">
    <property type="gene designation" value="ubxn8"/>
</dbReference>
<keyword evidence="2" id="KW-0812">Transmembrane</keyword>